<evidence type="ECO:0000313" key="5">
    <source>
        <dbReference type="Proteomes" id="UP000192917"/>
    </source>
</evidence>
<evidence type="ECO:0000259" key="3">
    <source>
        <dbReference type="PROSITE" id="PS51168"/>
    </source>
</evidence>
<organism evidence="4 5">
    <name type="scientific">Tistlia consotensis USBA 355</name>
    <dbReference type="NCBI Taxonomy" id="560819"/>
    <lineage>
        <taxon>Bacteria</taxon>
        <taxon>Pseudomonadati</taxon>
        <taxon>Pseudomonadota</taxon>
        <taxon>Alphaproteobacteria</taxon>
        <taxon>Rhodospirillales</taxon>
        <taxon>Rhodovibrionaceae</taxon>
        <taxon>Tistlia</taxon>
    </lineage>
</organism>
<dbReference type="SMART" id="SM00830">
    <property type="entry name" value="CM_2"/>
    <property type="match status" value="1"/>
</dbReference>
<evidence type="ECO:0000313" key="4">
    <source>
        <dbReference type="EMBL" id="SME91766.1"/>
    </source>
</evidence>
<sequence length="295" mass="32124">MAQAPATLDALRREIDEIDDALQELLIRRNEVSRRVGMTKGPGSPAVRPAREAVILRRLVARHRGSLPRAVLVRLWREIFSASLAQQIPLKVAVAGGNRLAPLAREQYGVLTPILELGSPVRAVNAVAEGEAAIAVVPLPGDGESDPWWRFLGRDGQTVPRIVARLPFAVAATPSASDGTAALAVALSPLEASGDDRSYVILETAEQISRSALRDWLAKADLTLRETSAWRDDDSRWLYLIELEGFVDPKDERLGRLAGTSESRILRATAVGAYAVPFEDEDLADWQSASKLEAR</sequence>
<dbReference type="InterPro" id="IPR002701">
    <property type="entry name" value="CM_II_prokaryot"/>
</dbReference>
<name>A0A1Y6B4N6_9PROT</name>
<dbReference type="GO" id="GO:0046417">
    <property type="term" value="P:chorismate metabolic process"/>
    <property type="evidence" value="ECO:0007669"/>
    <property type="project" value="InterPro"/>
</dbReference>
<keyword evidence="5" id="KW-1185">Reference proteome</keyword>
<dbReference type="EC" id="5.4.99.5" evidence="1"/>
<evidence type="ECO:0000256" key="2">
    <source>
        <dbReference type="SAM" id="Coils"/>
    </source>
</evidence>
<accession>A0A1Y6B4N6</accession>
<dbReference type="Pfam" id="PF01817">
    <property type="entry name" value="CM_2"/>
    <property type="match status" value="1"/>
</dbReference>
<feature type="domain" description="Chorismate mutase" evidence="3">
    <location>
        <begin position="2"/>
        <end position="91"/>
    </location>
</feature>
<dbReference type="EMBL" id="FWZX01000001">
    <property type="protein sequence ID" value="SME91766.1"/>
    <property type="molecule type" value="Genomic_DNA"/>
</dbReference>
<feature type="coiled-coil region" evidence="2">
    <location>
        <begin position="8"/>
        <end position="35"/>
    </location>
</feature>
<dbReference type="PROSITE" id="PS51168">
    <property type="entry name" value="CHORISMATE_MUT_2"/>
    <property type="match status" value="1"/>
</dbReference>
<dbReference type="AlphaFoldDB" id="A0A1Y6B4N6"/>
<dbReference type="RefSeq" id="WP_085120779.1">
    <property type="nucleotide sequence ID" value="NZ_FWZX01000001.1"/>
</dbReference>
<gene>
    <name evidence="4" type="ORF">SAMN05428998_101438</name>
</gene>
<dbReference type="GO" id="GO:0004106">
    <property type="term" value="F:chorismate mutase activity"/>
    <property type="evidence" value="ECO:0007669"/>
    <property type="project" value="UniProtKB-EC"/>
</dbReference>
<proteinExistence type="predicted"/>
<protein>
    <recommendedName>
        <fullName evidence="1">chorismate mutase</fullName>
        <ecNumber evidence="1">5.4.99.5</ecNumber>
    </recommendedName>
</protein>
<dbReference type="STRING" id="560819.SAMN05428998_101438"/>
<evidence type="ECO:0000256" key="1">
    <source>
        <dbReference type="ARBA" id="ARBA00012404"/>
    </source>
</evidence>
<dbReference type="SUPFAM" id="SSF48600">
    <property type="entry name" value="Chorismate mutase II"/>
    <property type="match status" value="1"/>
</dbReference>
<dbReference type="InterPro" id="IPR036263">
    <property type="entry name" value="Chorismate_II_sf"/>
</dbReference>
<dbReference type="Proteomes" id="UP000192917">
    <property type="component" value="Unassembled WGS sequence"/>
</dbReference>
<reference evidence="4 5" key="1">
    <citation type="submission" date="2017-04" db="EMBL/GenBank/DDBJ databases">
        <authorList>
            <person name="Afonso C.L."/>
            <person name="Miller P.J."/>
            <person name="Scott M.A."/>
            <person name="Spackman E."/>
            <person name="Goraichik I."/>
            <person name="Dimitrov K.M."/>
            <person name="Suarez D.L."/>
            <person name="Swayne D.E."/>
        </authorList>
    </citation>
    <scope>NUCLEOTIDE SEQUENCE [LARGE SCALE GENOMIC DNA]</scope>
    <source>
        <strain evidence="4 5">USBA 355</strain>
    </source>
</reference>
<keyword evidence="2" id="KW-0175">Coiled coil</keyword>
<dbReference type="InterPro" id="IPR036979">
    <property type="entry name" value="CM_dom_sf"/>
</dbReference>
<dbReference type="Gene3D" id="1.20.59.10">
    <property type="entry name" value="Chorismate mutase"/>
    <property type="match status" value="1"/>
</dbReference>